<gene>
    <name evidence="5" type="primary">yahB_3</name>
    <name evidence="5" type="ORF">GALL_508800</name>
</gene>
<evidence type="ECO:0000259" key="4">
    <source>
        <dbReference type="Pfam" id="PF03466"/>
    </source>
</evidence>
<evidence type="ECO:0000256" key="2">
    <source>
        <dbReference type="ARBA" id="ARBA00023015"/>
    </source>
</evidence>
<dbReference type="InterPro" id="IPR005119">
    <property type="entry name" value="LysR_subst-bd"/>
</dbReference>
<keyword evidence="3" id="KW-0804">Transcription</keyword>
<protein>
    <submittedName>
        <fullName evidence="5">Putative HTH-type transcriptional regulator YahB</fullName>
    </submittedName>
</protein>
<keyword evidence="2" id="KW-0805">Transcription regulation</keyword>
<evidence type="ECO:0000313" key="5">
    <source>
        <dbReference type="EMBL" id="OIQ67539.1"/>
    </source>
</evidence>
<feature type="domain" description="LysR substrate-binding" evidence="4">
    <location>
        <begin position="16"/>
        <end position="214"/>
    </location>
</feature>
<dbReference type="PANTHER" id="PTHR30126">
    <property type="entry name" value="HTH-TYPE TRANSCRIPTIONAL REGULATOR"/>
    <property type="match status" value="1"/>
</dbReference>
<dbReference type="Gene3D" id="3.40.190.10">
    <property type="entry name" value="Periplasmic binding protein-like II"/>
    <property type="match status" value="2"/>
</dbReference>
<dbReference type="SUPFAM" id="SSF53850">
    <property type="entry name" value="Periplasmic binding protein-like II"/>
    <property type="match status" value="1"/>
</dbReference>
<evidence type="ECO:0000256" key="1">
    <source>
        <dbReference type="ARBA" id="ARBA00009437"/>
    </source>
</evidence>
<evidence type="ECO:0000256" key="3">
    <source>
        <dbReference type="ARBA" id="ARBA00023163"/>
    </source>
</evidence>
<sequence>MAQMDAQWEYRTSAAGVETELRIAVSDLIAWPALYATLKEFYAQSFGTRLRIMTEVYGGCWDALVNGRADLVIGAPNEGPAGGGYVTHALGTVEFVFAIAPDHPLAAYDEPLQAIDIMQFRAVSAADSSRHLPARTSGLLNGQDVLTVPDLAAKVIAHQWGLGVGYLPKQIALREAAAGRLVIKSVAEPKPETQFFMAWLSHHQGPALHWLIQRWMQQITWLE</sequence>
<name>A0A1J5PQH9_9ZZZZ</name>
<dbReference type="GO" id="GO:0000976">
    <property type="term" value="F:transcription cis-regulatory region binding"/>
    <property type="evidence" value="ECO:0007669"/>
    <property type="project" value="TreeGrafter"/>
</dbReference>
<comment type="similarity">
    <text evidence="1">Belongs to the LysR transcriptional regulatory family.</text>
</comment>
<dbReference type="AlphaFoldDB" id="A0A1J5PQH9"/>
<proteinExistence type="inferred from homology"/>
<dbReference type="EMBL" id="MLJW01005862">
    <property type="protein sequence ID" value="OIQ67539.1"/>
    <property type="molecule type" value="Genomic_DNA"/>
</dbReference>
<organism evidence="5">
    <name type="scientific">mine drainage metagenome</name>
    <dbReference type="NCBI Taxonomy" id="410659"/>
    <lineage>
        <taxon>unclassified sequences</taxon>
        <taxon>metagenomes</taxon>
        <taxon>ecological metagenomes</taxon>
    </lineage>
</organism>
<dbReference type="Pfam" id="PF03466">
    <property type="entry name" value="LysR_substrate"/>
    <property type="match status" value="1"/>
</dbReference>
<reference evidence="5" key="1">
    <citation type="submission" date="2016-10" db="EMBL/GenBank/DDBJ databases">
        <title>Sequence of Gallionella enrichment culture.</title>
        <authorList>
            <person name="Poehlein A."/>
            <person name="Muehling M."/>
            <person name="Daniel R."/>
        </authorList>
    </citation>
    <scope>NUCLEOTIDE SEQUENCE</scope>
</reference>
<accession>A0A1J5PQH9</accession>
<dbReference type="PANTHER" id="PTHR30126:SF4">
    <property type="entry name" value="LYSR FAMILY TRANSCRIPTIONAL REGULATOR"/>
    <property type="match status" value="1"/>
</dbReference>
<dbReference type="GO" id="GO:0006355">
    <property type="term" value="P:regulation of DNA-templated transcription"/>
    <property type="evidence" value="ECO:0007669"/>
    <property type="project" value="TreeGrafter"/>
</dbReference>
<comment type="caution">
    <text evidence="5">The sequence shown here is derived from an EMBL/GenBank/DDBJ whole genome shotgun (WGS) entry which is preliminary data.</text>
</comment>